<name>A0ABM1M179_NICVS</name>
<evidence type="ECO:0000313" key="1">
    <source>
        <dbReference type="Proteomes" id="UP000695000"/>
    </source>
</evidence>
<reference evidence="2" key="1">
    <citation type="submission" date="2025-08" db="UniProtKB">
        <authorList>
            <consortium name="RefSeq"/>
        </authorList>
    </citation>
    <scope>IDENTIFICATION</scope>
    <source>
        <tissue evidence="2">Whole Larva</tissue>
    </source>
</reference>
<gene>
    <name evidence="2" type="primary">LOC108556644</name>
</gene>
<dbReference type="GeneID" id="108556644"/>
<accession>A0ABM1M179</accession>
<evidence type="ECO:0000313" key="2">
    <source>
        <dbReference type="RefSeq" id="XP_017768329.1"/>
    </source>
</evidence>
<dbReference type="PANTHER" id="PTHR17985:SF8">
    <property type="entry name" value="TRANSPORT AND GOLGI ORGANIZATION PROTEIN 2 HOMOLOG"/>
    <property type="match status" value="1"/>
</dbReference>
<sequence>MCILFVYTDPAPKPGGYRIVIASNRDETYSRPAAAAHTCEKTNVIGGRDMEVGRENGMWLGISPKRTEHCRFRFGALLNVTGEEKKSGVKGRGFIVTDFLKGSDMAEQYVDCLEKSEEVLNSFNFVAVELSDGHVKTYHTSNAPPGCKVFEGKQVMGFGNSTCESPLQKVQAGKERFLEIINRNNSKERKDELYKELLDLLRWRKKHLPDDELSRRAPGIVDKLCQVYVEFISAGYGTRTHSIILVDYDWNCDFIEDSMKEPIDPNNPCWGNVRISPRL</sequence>
<organism evidence="1 2">
    <name type="scientific">Nicrophorus vespilloides</name>
    <name type="common">Boreal carrion beetle</name>
    <dbReference type="NCBI Taxonomy" id="110193"/>
    <lineage>
        <taxon>Eukaryota</taxon>
        <taxon>Metazoa</taxon>
        <taxon>Ecdysozoa</taxon>
        <taxon>Arthropoda</taxon>
        <taxon>Hexapoda</taxon>
        <taxon>Insecta</taxon>
        <taxon>Pterygota</taxon>
        <taxon>Neoptera</taxon>
        <taxon>Endopterygota</taxon>
        <taxon>Coleoptera</taxon>
        <taxon>Polyphaga</taxon>
        <taxon>Staphyliniformia</taxon>
        <taxon>Silphidae</taxon>
        <taxon>Nicrophorinae</taxon>
        <taxon>Nicrophorus</taxon>
    </lineage>
</organism>
<dbReference type="InterPro" id="IPR008551">
    <property type="entry name" value="TANGO2"/>
</dbReference>
<protein>
    <submittedName>
        <fullName evidence="2">Transport and Golgi organization protein 2</fullName>
    </submittedName>
</protein>
<dbReference type="PANTHER" id="PTHR17985">
    <property type="entry name" value="SER/THR-RICH PROTEIN T10 IN DGCR REGION"/>
    <property type="match status" value="1"/>
</dbReference>
<proteinExistence type="predicted"/>
<dbReference type="Proteomes" id="UP000695000">
    <property type="component" value="Unplaced"/>
</dbReference>
<keyword evidence="1" id="KW-1185">Reference proteome</keyword>
<dbReference type="RefSeq" id="XP_017768329.1">
    <property type="nucleotide sequence ID" value="XM_017912840.1"/>
</dbReference>
<dbReference type="Pfam" id="PF05742">
    <property type="entry name" value="TANGO2"/>
    <property type="match status" value="1"/>
</dbReference>